<dbReference type="Proteomes" id="UP000298714">
    <property type="component" value="Chromosome"/>
</dbReference>
<dbReference type="GO" id="GO:0016209">
    <property type="term" value="F:antioxidant activity"/>
    <property type="evidence" value="ECO:0007669"/>
    <property type="project" value="InterPro"/>
</dbReference>
<dbReference type="GO" id="GO:0016491">
    <property type="term" value="F:oxidoreductase activity"/>
    <property type="evidence" value="ECO:0007669"/>
    <property type="project" value="InterPro"/>
</dbReference>
<dbReference type="RefSeq" id="WP_222872502.1">
    <property type="nucleotide sequence ID" value="NZ_CP039704.1"/>
</dbReference>
<dbReference type="PANTHER" id="PTHR43640">
    <property type="entry name" value="OS07G0260300 PROTEIN"/>
    <property type="match status" value="1"/>
</dbReference>
<protein>
    <submittedName>
        <fullName evidence="3">Thioredoxin family protein</fullName>
    </submittedName>
</protein>
<dbReference type="AlphaFoldDB" id="A0A4D7BW42"/>
<evidence type="ECO:0000256" key="1">
    <source>
        <dbReference type="SAM" id="SignalP"/>
    </source>
</evidence>
<dbReference type="Pfam" id="PF00578">
    <property type="entry name" value="AhpC-TSA"/>
    <property type="match status" value="1"/>
</dbReference>
<feature type="chain" id="PRO_5021010693" evidence="1">
    <location>
        <begin position="21"/>
        <end position="201"/>
    </location>
</feature>
<proteinExistence type="predicted"/>
<dbReference type="InterPro" id="IPR000866">
    <property type="entry name" value="AhpC/TSA"/>
</dbReference>
<accession>A0A4D7BW42</accession>
<evidence type="ECO:0000313" key="3">
    <source>
        <dbReference type="EMBL" id="QCI79679.1"/>
    </source>
</evidence>
<keyword evidence="1" id="KW-0732">Signal</keyword>
<reference evidence="4" key="1">
    <citation type="submission" date="2019-04" db="EMBL/GenBank/DDBJ databases">
        <title>Complete genome sequence of Sphingomonas sp. W1-2-3.</title>
        <authorList>
            <person name="Im W.T."/>
        </authorList>
    </citation>
    <scope>NUCLEOTIDE SEQUENCE [LARGE SCALE GENOMIC DNA]</scope>
    <source>
        <strain evidence="4">W1-2-3</strain>
    </source>
</reference>
<dbReference type="InterPro" id="IPR036249">
    <property type="entry name" value="Thioredoxin-like_sf"/>
</dbReference>
<evidence type="ECO:0000259" key="2">
    <source>
        <dbReference type="PROSITE" id="PS51352"/>
    </source>
</evidence>
<name>A0A4D7BW42_9SPHN</name>
<gene>
    <name evidence="3" type="ORF">E6W36_09440</name>
</gene>
<feature type="signal peptide" evidence="1">
    <location>
        <begin position="1"/>
        <end position="20"/>
    </location>
</feature>
<dbReference type="EMBL" id="CP039704">
    <property type="protein sequence ID" value="QCI79679.1"/>
    <property type="molecule type" value="Genomic_DNA"/>
</dbReference>
<dbReference type="PROSITE" id="PS51352">
    <property type="entry name" value="THIOREDOXIN_2"/>
    <property type="match status" value="1"/>
</dbReference>
<dbReference type="SUPFAM" id="SSF52833">
    <property type="entry name" value="Thioredoxin-like"/>
    <property type="match status" value="1"/>
</dbReference>
<evidence type="ECO:0000313" key="4">
    <source>
        <dbReference type="Proteomes" id="UP000298714"/>
    </source>
</evidence>
<organism evidence="3 4">
    <name type="scientific">Hankyongella ginsenosidimutans</name>
    <dbReference type="NCBI Taxonomy" id="1763828"/>
    <lineage>
        <taxon>Bacteria</taxon>
        <taxon>Pseudomonadati</taxon>
        <taxon>Pseudomonadota</taxon>
        <taxon>Alphaproteobacteria</taxon>
        <taxon>Sphingomonadales</taxon>
        <taxon>Sphingomonadaceae</taxon>
        <taxon>Hankyongella</taxon>
    </lineage>
</organism>
<sequence>MKALLSSLLIAATLAGPAFAQPQIGKAAPDFTATDANGKSHKLSDFKGKTVVLEWTNPECPFVQKHYNSGNMQALQTDATKDGVVWLSVNSGAPGKQGHVDGAGANRTIAASKARPTAYLLDSNGQIGKLYGARTTPHMYVIDAKGTLVYMGGIDSNSSADPATIKTATNYVKAALADLKAGTPIKTATSQPYGCSVKYAG</sequence>
<dbReference type="InterPro" id="IPR013766">
    <property type="entry name" value="Thioredoxin_domain"/>
</dbReference>
<feature type="domain" description="Thioredoxin" evidence="2">
    <location>
        <begin position="22"/>
        <end position="177"/>
    </location>
</feature>
<keyword evidence="4" id="KW-1185">Reference proteome</keyword>
<dbReference type="PANTHER" id="PTHR43640:SF1">
    <property type="entry name" value="THIOREDOXIN-DEPENDENT PEROXIREDOXIN"/>
    <property type="match status" value="1"/>
</dbReference>
<dbReference type="KEGG" id="hgn:E6W36_09440"/>
<dbReference type="CDD" id="cd02969">
    <property type="entry name" value="PRX_like1"/>
    <property type="match status" value="1"/>
</dbReference>
<dbReference type="Gene3D" id="3.40.30.10">
    <property type="entry name" value="Glutaredoxin"/>
    <property type="match status" value="1"/>
</dbReference>
<dbReference type="InterPro" id="IPR047262">
    <property type="entry name" value="PRX-like1"/>
</dbReference>